<comment type="caution">
    <text evidence="3">The sequence shown here is derived from an EMBL/GenBank/DDBJ whole genome shotgun (WGS) entry which is preliminary data.</text>
</comment>
<evidence type="ECO:0000313" key="3">
    <source>
        <dbReference type="EMBL" id="KAJ4752224.1"/>
    </source>
</evidence>
<feature type="chain" id="PRO_5043563684" evidence="2">
    <location>
        <begin position="20"/>
        <end position="340"/>
    </location>
</feature>
<dbReference type="Gene3D" id="3.80.10.10">
    <property type="entry name" value="Ribonuclease Inhibitor"/>
    <property type="match status" value="1"/>
</dbReference>
<sequence length="340" mass="37341">MSVILFLAFFLYCTSSALSTKDDETALLKINKQPGNPDILQSWVKGFDFSNAAEKMAFQHNWYIRCSSTGRVIDLYLQNTDFTAPFPNVICNLTELEFVGFYHSPWLYGSIPSCITQLYNLHQIVIAGTSLSGSVPSFYNHPNLTIINLSLNHLSGTIPSSFSTLPNLIQLDLSFNYLTGTIPPQLVHTSHTSYPQLVLANNSLTGELPRCYGWIDFGLIDLGNNQLSGDASFLFGKQKKSFAKIILANNEFEFDLSYVEFSDNLYGFDLSHNKIYGKVPDSFATAAVLLDPNLSFNKLCGELPQGGSVGRFNAAVFANNTCLCGYPLPPCSASAPASSP</sequence>
<evidence type="ECO:0000313" key="4">
    <source>
        <dbReference type="Proteomes" id="UP001140206"/>
    </source>
</evidence>
<dbReference type="EMBL" id="JAMFTS010000005">
    <property type="protein sequence ID" value="KAJ4752224.1"/>
    <property type="molecule type" value="Genomic_DNA"/>
</dbReference>
<dbReference type="Pfam" id="PF13855">
    <property type="entry name" value="LRR_8"/>
    <property type="match status" value="1"/>
</dbReference>
<dbReference type="SUPFAM" id="SSF52058">
    <property type="entry name" value="L domain-like"/>
    <property type="match status" value="1"/>
</dbReference>
<organism evidence="3 4">
    <name type="scientific">Rhynchospora pubera</name>
    <dbReference type="NCBI Taxonomy" id="906938"/>
    <lineage>
        <taxon>Eukaryota</taxon>
        <taxon>Viridiplantae</taxon>
        <taxon>Streptophyta</taxon>
        <taxon>Embryophyta</taxon>
        <taxon>Tracheophyta</taxon>
        <taxon>Spermatophyta</taxon>
        <taxon>Magnoliopsida</taxon>
        <taxon>Liliopsida</taxon>
        <taxon>Poales</taxon>
        <taxon>Cyperaceae</taxon>
        <taxon>Cyperoideae</taxon>
        <taxon>Rhynchosporeae</taxon>
        <taxon>Rhynchospora</taxon>
    </lineage>
</organism>
<protein>
    <submittedName>
        <fullName evidence="3">Polygalacturonase inhibitor protein</fullName>
    </submittedName>
</protein>
<keyword evidence="4" id="KW-1185">Reference proteome</keyword>
<dbReference type="Proteomes" id="UP001140206">
    <property type="component" value="Chromosome 5"/>
</dbReference>
<name>A0AAV8CA41_9POAL</name>
<keyword evidence="1 2" id="KW-0732">Signal</keyword>
<dbReference type="PANTHER" id="PTHR48060">
    <property type="entry name" value="DNA DAMAGE-REPAIR/TOLERATION PROTEIN DRT100"/>
    <property type="match status" value="1"/>
</dbReference>
<dbReference type="InterPro" id="IPR053211">
    <property type="entry name" value="DNA_repair-toleration"/>
</dbReference>
<evidence type="ECO:0000256" key="1">
    <source>
        <dbReference type="ARBA" id="ARBA00022729"/>
    </source>
</evidence>
<dbReference type="Pfam" id="PF00560">
    <property type="entry name" value="LRR_1"/>
    <property type="match status" value="1"/>
</dbReference>
<evidence type="ECO:0000256" key="2">
    <source>
        <dbReference type="SAM" id="SignalP"/>
    </source>
</evidence>
<feature type="signal peptide" evidence="2">
    <location>
        <begin position="1"/>
        <end position="19"/>
    </location>
</feature>
<proteinExistence type="predicted"/>
<dbReference type="AlphaFoldDB" id="A0AAV8CA41"/>
<reference evidence="3" key="1">
    <citation type="submission" date="2022-08" db="EMBL/GenBank/DDBJ databases">
        <authorList>
            <person name="Marques A."/>
        </authorList>
    </citation>
    <scope>NUCLEOTIDE SEQUENCE</scope>
    <source>
        <strain evidence="3">RhyPub2mFocal</strain>
        <tissue evidence="3">Leaves</tissue>
    </source>
</reference>
<accession>A0AAV8CA41</accession>
<dbReference type="InterPro" id="IPR001611">
    <property type="entry name" value="Leu-rich_rpt"/>
</dbReference>
<dbReference type="PANTHER" id="PTHR48060:SF21">
    <property type="entry name" value="L DOMAIN-LIKE PROTEIN"/>
    <property type="match status" value="1"/>
</dbReference>
<gene>
    <name evidence="3" type="ORF">LUZ62_086629</name>
</gene>
<dbReference type="InterPro" id="IPR032675">
    <property type="entry name" value="LRR_dom_sf"/>
</dbReference>